<feature type="transmembrane region" description="Helical" evidence="1">
    <location>
        <begin position="63"/>
        <end position="86"/>
    </location>
</feature>
<proteinExistence type="predicted"/>
<protein>
    <submittedName>
        <fullName evidence="2">Uncharacterized protein</fullName>
    </submittedName>
</protein>
<keyword evidence="1" id="KW-0472">Membrane</keyword>
<accession>A0A7S1T042</accession>
<gene>
    <name evidence="2" type="ORF">TCHU04912_LOCUS16010</name>
</gene>
<feature type="transmembrane region" description="Helical" evidence="1">
    <location>
        <begin position="222"/>
        <end position="239"/>
    </location>
</feature>
<keyword evidence="1" id="KW-1133">Transmembrane helix</keyword>
<sequence>MAERGLPAPSVAVKKIQEVLTQLKPYFQKAADVYNSVEPYVEKGCALAEVGWAKLQPYHPEEFVPMLVGLVMIFYGGTFMTLIACVEAYRMFGWADTQSSLRLLISNYQRAVEANRKDDAVDSDRDGVADTQQMSTQDLATRKLKLLLKSTDPQQLDQAVCGIVNGFMAVVASLRLKFAKAIALGSSIADIIDTTFEHALAPALRQLIPPDYEKWAPMVRRYVARSIGVTIAWWLYRLIAALHSALRGADLVVTGALGYAVRHGYAPAHSLKDRDQYFQVAGGGIALLGIYLQITGGFSPRFPFNLLLLPARVAETFLQYFVGVTE</sequence>
<keyword evidence="1" id="KW-0812">Transmembrane</keyword>
<organism evidence="2">
    <name type="scientific">Tetraselmis chuii</name>
    <dbReference type="NCBI Taxonomy" id="63592"/>
    <lineage>
        <taxon>Eukaryota</taxon>
        <taxon>Viridiplantae</taxon>
        <taxon>Chlorophyta</taxon>
        <taxon>core chlorophytes</taxon>
        <taxon>Chlorodendrophyceae</taxon>
        <taxon>Chlorodendrales</taxon>
        <taxon>Chlorodendraceae</taxon>
        <taxon>Tetraselmis</taxon>
    </lineage>
</organism>
<dbReference type="EMBL" id="HBGG01030723">
    <property type="protein sequence ID" value="CAD9213771.1"/>
    <property type="molecule type" value="Transcribed_RNA"/>
</dbReference>
<evidence type="ECO:0000256" key="1">
    <source>
        <dbReference type="SAM" id="Phobius"/>
    </source>
</evidence>
<name>A0A7S1T042_9CHLO</name>
<dbReference type="AlphaFoldDB" id="A0A7S1T042"/>
<evidence type="ECO:0000313" key="2">
    <source>
        <dbReference type="EMBL" id="CAD9213771.1"/>
    </source>
</evidence>
<feature type="transmembrane region" description="Helical" evidence="1">
    <location>
        <begin position="277"/>
        <end position="294"/>
    </location>
</feature>
<reference evidence="2" key="1">
    <citation type="submission" date="2021-01" db="EMBL/GenBank/DDBJ databases">
        <authorList>
            <person name="Corre E."/>
            <person name="Pelletier E."/>
            <person name="Niang G."/>
            <person name="Scheremetjew M."/>
            <person name="Finn R."/>
            <person name="Kale V."/>
            <person name="Holt S."/>
            <person name="Cochrane G."/>
            <person name="Meng A."/>
            <person name="Brown T."/>
            <person name="Cohen L."/>
        </authorList>
    </citation>
    <scope>NUCLEOTIDE SEQUENCE</scope>
    <source>
        <strain evidence="2">PLY429</strain>
    </source>
</reference>